<comment type="caution">
    <text evidence="2">The sequence shown here is derived from an EMBL/GenBank/DDBJ whole genome shotgun (WGS) entry which is preliminary data.</text>
</comment>
<dbReference type="AlphaFoldDB" id="A0A8T0FEZ5"/>
<evidence type="ECO:0000256" key="1">
    <source>
        <dbReference type="SAM" id="MobiDB-lite"/>
    </source>
</evidence>
<evidence type="ECO:0000313" key="3">
    <source>
        <dbReference type="Proteomes" id="UP000807504"/>
    </source>
</evidence>
<dbReference type="EMBL" id="JABXBU010000012">
    <property type="protein sequence ID" value="KAF8788892.1"/>
    <property type="molecule type" value="Genomic_DNA"/>
</dbReference>
<name>A0A8T0FEZ5_ARGBR</name>
<feature type="region of interest" description="Disordered" evidence="1">
    <location>
        <begin position="1"/>
        <end position="123"/>
    </location>
</feature>
<gene>
    <name evidence="2" type="ORF">HNY73_006885</name>
</gene>
<feature type="region of interest" description="Disordered" evidence="1">
    <location>
        <begin position="196"/>
        <end position="232"/>
    </location>
</feature>
<keyword evidence="3" id="KW-1185">Reference proteome</keyword>
<reference evidence="2" key="2">
    <citation type="submission" date="2020-06" db="EMBL/GenBank/DDBJ databases">
        <authorList>
            <person name="Sheffer M."/>
        </authorList>
    </citation>
    <scope>NUCLEOTIDE SEQUENCE</scope>
</reference>
<reference evidence="2" key="1">
    <citation type="journal article" date="2020" name="bioRxiv">
        <title>Chromosome-level reference genome of the European wasp spider Argiope bruennichi: a resource for studies on range expansion and evolutionary adaptation.</title>
        <authorList>
            <person name="Sheffer M.M."/>
            <person name="Hoppe A."/>
            <person name="Krehenwinkel H."/>
            <person name="Uhl G."/>
            <person name="Kuss A.W."/>
            <person name="Jensen L."/>
            <person name="Jensen C."/>
            <person name="Gillespie R.G."/>
            <person name="Hoff K.J."/>
            <person name="Prost S."/>
        </authorList>
    </citation>
    <scope>NUCLEOTIDE SEQUENCE</scope>
</reference>
<evidence type="ECO:0000313" key="2">
    <source>
        <dbReference type="EMBL" id="KAF8788892.1"/>
    </source>
</evidence>
<feature type="compositionally biased region" description="Basic and acidic residues" evidence="1">
    <location>
        <begin position="98"/>
        <end position="107"/>
    </location>
</feature>
<sequence length="232" mass="26224">MDRKRPSSSKSSKKQHSSKQNAEETTRKTRSMSGKNYKRLIYNEDSSSDEMVNADWSRFENDHCPSTSKAGNSNEKNQDDSSDESLEDISFSDSDSTASEKRFKKETNSATFPSSSDLADSRSSSPFLFWGKNAIKPNEPLKCSERGLVHDDMEDVDGATAPSTSKDIDKEIRSKDWEKWRIKAAQQKLVERIKKLKRSKRNAVKKPRDEDSNENLLDAKSPPVTAEHEGIP</sequence>
<feature type="compositionally biased region" description="Polar residues" evidence="1">
    <location>
        <begin position="64"/>
        <end position="75"/>
    </location>
</feature>
<dbReference type="Proteomes" id="UP000807504">
    <property type="component" value="Unassembled WGS sequence"/>
</dbReference>
<proteinExistence type="predicted"/>
<feature type="compositionally biased region" description="Low complexity" evidence="1">
    <location>
        <begin position="114"/>
        <end position="123"/>
    </location>
</feature>
<protein>
    <submittedName>
        <fullName evidence="2">Uncharacterized protein</fullName>
    </submittedName>
</protein>
<accession>A0A8T0FEZ5</accession>
<feature type="compositionally biased region" description="Basic residues" evidence="1">
    <location>
        <begin position="196"/>
        <end position="205"/>
    </location>
</feature>
<organism evidence="2 3">
    <name type="scientific">Argiope bruennichi</name>
    <name type="common">Wasp spider</name>
    <name type="synonym">Aranea bruennichi</name>
    <dbReference type="NCBI Taxonomy" id="94029"/>
    <lineage>
        <taxon>Eukaryota</taxon>
        <taxon>Metazoa</taxon>
        <taxon>Ecdysozoa</taxon>
        <taxon>Arthropoda</taxon>
        <taxon>Chelicerata</taxon>
        <taxon>Arachnida</taxon>
        <taxon>Araneae</taxon>
        <taxon>Araneomorphae</taxon>
        <taxon>Entelegynae</taxon>
        <taxon>Araneoidea</taxon>
        <taxon>Araneidae</taxon>
        <taxon>Argiope</taxon>
    </lineage>
</organism>